<evidence type="ECO:0000256" key="6">
    <source>
        <dbReference type="RuleBase" id="RU000481"/>
    </source>
</evidence>
<evidence type="ECO:0000256" key="4">
    <source>
        <dbReference type="ARBA" id="ARBA00022679"/>
    </source>
</evidence>
<keyword evidence="4 6" id="KW-0808">Transferase</keyword>
<dbReference type="PANTHER" id="PTHR46383">
    <property type="entry name" value="ASPARTATE AMINOTRANSFERASE"/>
    <property type="match status" value="1"/>
</dbReference>
<dbReference type="PRINTS" id="PR00753">
    <property type="entry name" value="ACCSYNTHASE"/>
</dbReference>
<dbReference type="GO" id="GO:0008483">
    <property type="term" value="F:transaminase activity"/>
    <property type="evidence" value="ECO:0007669"/>
    <property type="project" value="UniProtKB-KW"/>
</dbReference>
<gene>
    <name evidence="8" type="ORF">SAMN04489740_3129</name>
</gene>
<feature type="domain" description="Aminotransferase class I/classII large" evidence="7">
    <location>
        <begin position="34"/>
        <end position="388"/>
    </location>
</feature>
<comment type="cofactor">
    <cofactor evidence="1 6">
        <name>pyridoxal 5'-phosphate</name>
        <dbReference type="ChEBI" id="CHEBI:597326"/>
    </cofactor>
</comment>
<dbReference type="GO" id="GO:0006520">
    <property type="term" value="P:amino acid metabolic process"/>
    <property type="evidence" value="ECO:0007669"/>
    <property type="project" value="InterPro"/>
</dbReference>
<evidence type="ECO:0000256" key="5">
    <source>
        <dbReference type="ARBA" id="ARBA00022898"/>
    </source>
</evidence>
<dbReference type="InterPro" id="IPR004838">
    <property type="entry name" value="NHTrfase_class1_PyrdxlP-BS"/>
</dbReference>
<dbReference type="EC" id="2.6.1.-" evidence="6"/>
<evidence type="ECO:0000259" key="7">
    <source>
        <dbReference type="Pfam" id="PF00155"/>
    </source>
</evidence>
<protein>
    <recommendedName>
        <fullName evidence="6">Aminotransferase</fullName>
        <ecNumber evidence="6">2.6.1.-</ecNumber>
    </recommendedName>
</protein>
<dbReference type="InterPro" id="IPR015424">
    <property type="entry name" value="PyrdxlP-dep_Trfase"/>
</dbReference>
<dbReference type="PANTHER" id="PTHR46383:SF2">
    <property type="entry name" value="AMINOTRANSFERASE"/>
    <property type="match status" value="1"/>
</dbReference>
<evidence type="ECO:0000256" key="1">
    <source>
        <dbReference type="ARBA" id="ARBA00001933"/>
    </source>
</evidence>
<sequence>MRKTLTVADRANVQPFAVMDILQRVAQLRATGRDIISLCAGEPSGGAPTAVSARAAEIHGSGMPLTYTPPLGTLELREAIAGHYKRWYGIDVPARNVAVTTGSSGAFMLLFLAAFNPGDKVALARPGYPAYKNILKALAIDVIELDAGPDSHFQPTPELLDAAVEEHGPLAGLVLASPANPTGTMVSREELTGLSMWCGDNGVRLISDEIYHGITYPVPGSPDPKGICAWELERTGAVISSFSKYWGMTGWRLGWALVPDDLVQAVDALAGNVALCPPAPAQLAALGAFSEESYAEADAAVADFSLTRDFLLEKVADLGWVDVAPADGAFYLYANLGPALAAFADSREYCAALLESEGVALVPGGDFDGVSGFTTVRLSFAAGYDAVREAIARIERFQRHGRG</sequence>
<dbReference type="SUPFAM" id="SSF53383">
    <property type="entry name" value="PLP-dependent transferases"/>
    <property type="match status" value="1"/>
</dbReference>
<proteinExistence type="inferred from homology"/>
<dbReference type="GO" id="GO:0030170">
    <property type="term" value="F:pyridoxal phosphate binding"/>
    <property type="evidence" value="ECO:0007669"/>
    <property type="project" value="InterPro"/>
</dbReference>
<keyword evidence="5" id="KW-0663">Pyridoxal phosphate</keyword>
<dbReference type="InterPro" id="IPR015421">
    <property type="entry name" value="PyrdxlP-dep_Trfase_major"/>
</dbReference>
<evidence type="ECO:0000313" key="8">
    <source>
        <dbReference type="EMBL" id="SEE92566.1"/>
    </source>
</evidence>
<dbReference type="InterPro" id="IPR004839">
    <property type="entry name" value="Aminotransferase_I/II_large"/>
</dbReference>
<dbReference type="EMBL" id="FNTV01000001">
    <property type="protein sequence ID" value="SEE92566.1"/>
    <property type="molecule type" value="Genomic_DNA"/>
</dbReference>
<dbReference type="Pfam" id="PF00155">
    <property type="entry name" value="Aminotran_1_2"/>
    <property type="match status" value="1"/>
</dbReference>
<dbReference type="AlphaFoldDB" id="A0A1H5MTF6"/>
<evidence type="ECO:0000313" key="9">
    <source>
        <dbReference type="Proteomes" id="UP000182725"/>
    </source>
</evidence>
<dbReference type="Gene3D" id="3.40.640.10">
    <property type="entry name" value="Type I PLP-dependent aspartate aminotransferase-like (Major domain)"/>
    <property type="match status" value="1"/>
</dbReference>
<dbReference type="InterPro" id="IPR050596">
    <property type="entry name" value="AspAT/PAT-like"/>
</dbReference>
<dbReference type="PROSITE" id="PS00105">
    <property type="entry name" value="AA_TRANSFER_CLASS_1"/>
    <property type="match status" value="1"/>
</dbReference>
<comment type="similarity">
    <text evidence="2 6">Belongs to the class-I pyridoxal-phosphate-dependent aminotransferase family.</text>
</comment>
<reference evidence="8 9" key="1">
    <citation type="submission" date="2016-10" db="EMBL/GenBank/DDBJ databases">
        <authorList>
            <person name="de Groot N.N."/>
        </authorList>
    </citation>
    <scope>NUCLEOTIDE SEQUENCE [LARGE SCALE GENOMIC DNA]</scope>
    <source>
        <strain evidence="8 9">DSM 22274</strain>
    </source>
</reference>
<dbReference type="CDD" id="cd00609">
    <property type="entry name" value="AAT_like"/>
    <property type="match status" value="1"/>
</dbReference>
<dbReference type="Proteomes" id="UP000182725">
    <property type="component" value="Unassembled WGS sequence"/>
</dbReference>
<evidence type="ECO:0000256" key="3">
    <source>
        <dbReference type="ARBA" id="ARBA00022576"/>
    </source>
</evidence>
<organism evidence="8 9">
    <name type="scientific">Arthrobacter alpinus</name>
    <dbReference type="NCBI Taxonomy" id="656366"/>
    <lineage>
        <taxon>Bacteria</taxon>
        <taxon>Bacillati</taxon>
        <taxon>Actinomycetota</taxon>
        <taxon>Actinomycetes</taxon>
        <taxon>Micrococcales</taxon>
        <taxon>Micrococcaceae</taxon>
        <taxon>Arthrobacter</taxon>
    </lineage>
</organism>
<keyword evidence="3 6" id="KW-0032">Aminotransferase</keyword>
<name>A0A1H5MTF6_9MICC</name>
<evidence type="ECO:0000256" key="2">
    <source>
        <dbReference type="ARBA" id="ARBA00007441"/>
    </source>
</evidence>
<dbReference type="RefSeq" id="WP_074712362.1">
    <property type="nucleotide sequence ID" value="NZ_FNTV01000001.1"/>
</dbReference>
<accession>A0A1H5MTF6</accession>